<dbReference type="AlphaFoldDB" id="A0A1L3JK64"/>
<dbReference type="PANTHER" id="PTHR13194:SF19">
    <property type="entry name" value="NAD(P)-BINDING ROSSMANN-FOLD SUPERFAMILY PROTEIN"/>
    <property type="match status" value="1"/>
</dbReference>
<dbReference type="EMBL" id="CP018155">
    <property type="protein sequence ID" value="APG65499.1"/>
    <property type="molecule type" value="Genomic_DNA"/>
</dbReference>
<feature type="domain" description="NADH:ubiquinone oxidoreductase intermediate-associated protein 30" evidence="2">
    <location>
        <begin position="20"/>
        <end position="170"/>
    </location>
</feature>
<sequence>MKTLLHLLLITFFTSEIMVFNFNKNADINKWLITNDDVMGGLSTSKMTLNTEGNGVFSGTVSLDNNGGFAMTRLPVDLMIDDKKSKIVIKLKGDGKMYQFRIKSSKNQRYWYIQTFQTTTSWQTIELPLNSFFPSFRGNKLNKDNFSSNTIKEIAILVGNKKNEAFKLEIEKIVLK</sequence>
<evidence type="ECO:0000313" key="4">
    <source>
        <dbReference type="Proteomes" id="UP000181898"/>
    </source>
</evidence>
<dbReference type="SUPFAM" id="SSF49785">
    <property type="entry name" value="Galactose-binding domain-like"/>
    <property type="match status" value="1"/>
</dbReference>
<reference evidence="3 4" key="1">
    <citation type="submission" date="2016-11" db="EMBL/GenBank/DDBJ databases">
        <title>Tenacibaculum sp. LPB0136, isolated from marine environment.</title>
        <authorList>
            <person name="Kim E."/>
            <person name="Yi H."/>
        </authorList>
    </citation>
    <scope>NUCLEOTIDE SEQUENCE [LARGE SCALE GENOMIC DNA]</scope>
    <source>
        <strain evidence="3 4">LPB0136</strain>
    </source>
</reference>
<dbReference type="STRING" id="1850252.LPB136_09075"/>
<evidence type="ECO:0000256" key="1">
    <source>
        <dbReference type="ARBA" id="ARBA00007884"/>
    </source>
</evidence>
<name>A0A1L3JK64_9FLAO</name>
<dbReference type="Pfam" id="PF08547">
    <property type="entry name" value="CIA30"/>
    <property type="match status" value="1"/>
</dbReference>
<accession>A0A1L3JK64</accession>
<dbReference type="RefSeq" id="WP_072556023.1">
    <property type="nucleotide sequence ID" value="NZ_CP018155.1"/>
</dbReference>
<dbReference type="Proteomes" id="UP000181898">
    <property type="component" value="Chromosome"/>
</dbReference>
<dbReference type="KEGG" id="ten:LPB136_09075"/>
<proteinExistence type="inferred from homology"/>
<comment type="similarity">
    <text evidence="1">Belongs to the CIA30 family.</text>
</comment>
<dbReference type="OrthoDB" id="442188at2"/>
<protein>
    <submittedName>
        <fullName evidence="3">CIA30 family protein</fullName>
    </submittedName>
</protein>
<gene>
    <name evidence="3" type="ORF">LPB136_09075</name>
</gene>
<dbReference type="PANTHER" id="PTHR13194">
    <property type="entry name" value="COMPLEX I INTERMEDIATE-ASSOCIATED PROTEIN 30"/>
    <property type="match status" value="1"/>
</dbReference>
<organism evidence="3 4">
    <name type="scientific">Tenacibaculum todarodis</name>
    <dbReference type="NCBI Taxonomy" id="1850252"/>
    <lineage>
        <taxon>Bacteria</taxon>
        <taxon>Pseudomonadati</taxon>
        <taxon>Bacteroidota</taxon>
        <taxon>Flavobacteriia</taxon>
        <taxon>Flavobacteriales</taxon>
        <taxon>Flavobacteriaceae</taxon>
        <taxon>Tenacibaculum</taxon>
    </lineage>
</organism>
<dbReference type="InterPro" id="IPR039131">
    <property type="entry name" value="NDUFAF1"/>
</dbReference>
<dbReference type="InterPro" id="IPR008979">
    <property type="entry name" value="Galactose-bd-like_sf"/>
</dbReference>
<evidence type="ECO:0000259" key="2">
    <source>
        <dbReference type="Pfam" id="PF08547"/>
    </source>
</evidence>
<keyword evidence="4" id="KW-1185">Reference proteome</keyword>
<evidence type="ECO:0000313" key="3">
    <source>
        <dbReference type="EMBL" id="APG65499.1"/>
    </source>
</evidence>
<dbReference type="InterPro" id="IPR013857">
    <property type="entry name" value="NADH-UbQ_OxRdtase-assoc_prot30"/>
</dbReference>